<feature type="compositionally biased region" description="Low complexity" evidence="2">
    <location>
        <begin position="24"/>
        <end position="51"/>
    </location>
</feature>
<organism evidence="4">
    <name type="scientific">Micromonas pusilla (strain CCMP1545)</name>
    <name type="common">Picoplanktonic green alga</name>
    <dbReference type="NCBI Taxonomy" id="564608"/>
    <lineage>
        <taxon>Eukaryota</taxon>
        <taxon>Viridiplantae</taxon>
        <taxon>Chlorophyta</taxon>
        <taxon>Mamiellophyceae</taxon>
        <taxon>Mamiellales</taxon>
        <taxon>Mamiellaceae</taxon>
        <taxon>Micromonas</taxon>
    </lineage>
</organism>
<feature type="compositionally biased region" description="Basic and acidic residues" evidence="2">
    <location>
        <begin position="83"/>
        <end position="92"/>
    </location>
</feature>
<feature type="coiled-coil region" evidence="1">
    <location>
        <begin position="356"/>
        <end position="397"/>
    </location>
</feature>
<proteinExistence type="predicted"/>
<reference evidence="3 4" key="1">
    <citation type="journal article" date="2009" name="Science">
        <title>Green evolution and dynamic adaptations revealed by genomes of the marine picoeukaryotes Micromonas.</title>
        <authorList>
            <person name="Worden A.Z."/>
            <person name="Lee J.H."/>
            <person name="Mock T."/>
            <person name="Rouze P."/>
            <person name="Simmons M.P."/>
            <person name="Aerts A.L."/>
            <person name="Allen A.E."/>
            <person name="Cuvelier M.L."/>
            <person name="Derelle E."/>
            <person name="Everett M.V."/>
            <person name="Foulon E."/>
            <person name="Grimwood J."/>
            <person name="Gundlach H."/>
            <person name="Henrissat B."/>
            <person name="Napoli C."/>
            <person name="McDonald S.M."/>
            <person name="Parker M.S."/>
            <person name="Rombauts S."/>
            <person name="Salamov A."/>
            <person name="Von Dassow P."/>
            <person name="Badger J.H."/>
            <person name="Coutinho P.M."/>
            <person name="Demir E."/>
            <person name="Dubchak I."/>
            <person name="Gentemann C."/>
            <person name="Eikrem W."/>
            <person name="Gready J.E."/>
            <person name="John U."/>
            <person name="Lanier W."/>
            <person name="Lindquist E.A."/>
            <person name="Lucas S."/>
            <person name="Mayer K.F."/>
            <person name="Moreau H."/>
            <person name="Not F."/>
            <person name="Otillar R."/>
            <person name="Panaud O."/>
            <person name="Pangilinan J."/>
            <person name="Paulsen I."/>
            <person name="Piegu B."/>
            <person name="Poliakov A."/>
            <person name="Robbens S."/>
            <person name="Schmutz J."/>
            <person name="Toulza E."/>
            <person name="Wyss T."/>
            <person name="Zelensky A."/>
            <person name="Zhou K."/>
            <person name="Armbrust E.V."/>
            <person name="Bhattacharya D."/>
            <person name="Goodenough U.W."/>
            <person name="Van de Peer Y."/>
            <person name="Grigoriev I.V."/>
        </authorList>
    </citation>
    <scope>NUCLEOTIDE SEQUENCE [LARGE SCALE GENOMIC DNA]</scope>
    <source>
        <strain evidence="3 4">CCMP1545</strain>
    </source>
</reference>
<sequence length="573" mass="59937">MSWFQGIFQNCSSSGVDADDYTESSLASSPASTPCASPARARSAGGANREGGLLPHHHQRLGASSPNGGGSPPVRVGGSRGVGETRDVDAHARTAHAAEISKLRRALEAKTLELFRVQDELEEKDARLRRAELALDARGLERGGRNAGGFHGDLLDADGGGAEMDVALLVERLAESDARRDAAIEEVAEGERAMEALSREFARALEQTRATQLKLMRELSAHKTRMEADAREVEAEATTAYWALRGVTDDARQREAQAARFDEDTNVGDVVVAEAEAEAEASRERASPSSPTSAPSVAAASPAAVAVPVPSTSPRVESALLRRVLYAGSIAFNPDTPRRLSTPTDAFQLHPDVRSYRAALTKAEEARTDRDALAAENAALRDEMERLRADMETSAAASVAVEDGTSTVAGATAAPASPARERRGFGEPSSPSSSPAPSPSPARRVSFASSPPPSSSSATPSPVSFSSSSSPPSRPTARGTGDPGGGRDDDDAPVKVLKDRRSPRQRDRMGTSVSASAARKESAASKAAFVPPGSFSPAKAKLATLLAEMDAMQRQMDALRSPGGSAFAPTTPG</sequence>
<feature type="compositionally biased region" description="Basic and acidic residues" evidence="2">
    <location>
        <begin position="492"/>
        <end position="509"/>
    </location>
</feature>
<dbReference type="Proteomes" id="UP000001876">
    <property type="component" value="Unassembled WGS sequence"/>
</dbReference>
<evidence type="ECO:0000313" key="4">
    <source>
        <dbReference type="Proteomes" id="UP000001876"/>
    </source>
</evidence>
<feature type="compositionally biased region" description="Low complexity" evidence="2">
    <location>
        <begin position="441"/>
        <end position="480"/>
    </location>
</feature>
<gene>
    <name evidence="3" type="ORF">MICPUCDRAFT_46615</name>
</gene>
<name>C1MNU5_MICPC</name>
<dbReference type="GeneID" id="9682612"/>
<dbReference type="AlphaFoldDB" id="C1MNU5"/>
<keyword evidence="4" id="KW-1185">Reference proteome</keyword>
<evidence type="ECO:0000313" key="3">
    <source>
        <dbReference type="EMBL" id="EEH58818.1"/>
    </source>
</evidence>
<dbReference type="RefSeq" id="XP_003057173.1">
    <property type="nucleotide sequence ID" value="XM_003057127.1"/>
</dbReference>
<evidence type="ECO:0000256" key="2">
    <source>
        <dbReference type="SAM" id="MobiDB-lite"/>
    </source>
</evidence>
<protein>
    <submittedName>
        <fullName evidence="3">Predicted protein</fullName>
    </submittedName>
</protein>
<feature type="compositionally biased region" description="Low complexity" evidence="2">
    <location>
        <begin position="287"/>
        <end position="296"/>
    </location>
</feature>
<feature type="region of interest" description="Disordered" evidence="2">
    <location>
        <begin position="12"/>
        <end position="93"/>
    </location>
</feature>
<feature type="region of interest" description="Disordered" evidence="2">
    <location>
        <begin position="276"/>
        <end position="296"/>
    </location>
</feature>
<dbReference type="EMBL" id="GG663737">
    <property type="protein sequence ID" value="EEH58818.1"/>
    <property type="molecule type" value="Genomic_DNA"/>
</dbReference>
<evidence type="ECO:0000256" key="1">
    <source>
        <dbReference type="SAM" id="Coils"/>
    </source>
</evidence>
<accession>C1MNU5</accession>
<feature type="compositionally biased region" description="Low complexity" evidence="2">
    <location>
        <begin position="404"/>
        <end position="418"/>
    </location>
</feature>
<feature type="coiled-coil region" evidence="1">
    <location>
        <begin position="180"/>
        <end position="236"/>
    </location>
</feature>
<dbReference type="KEGG" id="mpp:MICPUCDRAFT_46615"/>
<keyword evidence="1" id="KW-0175">Coiled coil</keyword>
<feature type="region of interest" description="Disordered" evidence="2">
    <location>
        <begin position="398"/>
        <end position="536"/>
    </location>
</feature>